<organism evidence="1">
    <name type="scientific">Anguilla anguilla</name>
    <name type="common">European freshwater eel</name>
    <name type="synonym">Muraena anguilla</name>
    <dbReference type="NCBI Taxonomy" id="7936"/>
    <lineage>
        <taxon>Eukaryota</taxon>
        <taxon>Metazoa</taxon>
        <taxon>Chordata</taxon>
        <taxon>Craniata</taxon>
        <taxon>Vertebrata</taxon>
        <taxon>Euteleostomi</taxon>
        <taxon>Actinopterygii</taxon>
        <taxon>Neopterygii</taxon>
        <taxon>Teleostei</taxon>
        <taxon>Anguilliformes</taxon>
        <taxon>Anguillidae</taxon>
        <taxon>Anguilla</taxon>
    </lineage>
</organism>
<dbReference type="AlphaFoldDB" id="A0A0E9TDK6"/>
<reference evidence="1" key="1">
    <citation type="submission" date="2014-11" db="EMBL/GenBank/DDBJ databases">
        <authorList>
            <person name="Amaro Gonzalez C."/>
        </authorList>
    </citation>
    <scope>NUCLEOTIDE SEQUENCE</scope>
</reference>
<name>A0A0E9TDK6_ANGAN</name>
<sequence length="31" mass="3427">METEYIKASVFCSCVLAVCVSSCRRVCRIGL</sequence>
<proteinExistence type="predicted"/>
<protein>
    <submittedName>
        <fullName evidence="1">Uncharacterized protein</fullName>
    </submittedName>
</protein>
<evidence type="ECO:0000313" key="1">
    <source>
        <dbReference type="EMBL" id="JAH51696.1"/>
    </source>
</evidence>
<reference evidence="1" key="2">
    <citation type="journal article" date="2015" name="Fish Shellfish Immunol.">
        <title>Early steps in the European eel (Anguilla anguilla)-Vibrio vulnificus interaction in the gills: Role of the RtxA13 toxin.</title>
        <authorList>
            <person name="Callol A."/>
            <person name="Pajuelo D."/>
            <person name="Ebbesson L."/>
            <person name="Teles M."/>
            <person name="MacKenzie S."/>
            <person name="Amaro C."/>
        </authorList>
    </citation>
    <scope>NUCLEOTIDE SEQUENCE</scope>
</reference>
<dbReference type="EMBL" id="GBXM01056881">
    <property type="protein sequence ID" value="JAH51696.1"/>
    <property type="molecule type" value="Transcribed_RNA"/>
</dbReference>
<accession>A0A0E9TDK6</accession>